<evidence type="ECO:0000313" key="2">
    <source>
        <dbReference type="EMBL" id="THF65684.1"/>
    </source>
</evidence>
<keyword evidence="3" id="KW-1185">Reference proteome</keyword>
<dbReference type="InterPro" id="IPR001173">
    <property type="entry name" value="Glyco_trans_2-like"/>
</dbReference>
<dbReference type="RefSeq" id="WP_136347890.1">
    <property type="nucleotide sequence ID" value="NZ_SSOC01000003.1"/>
</dbReference>
<sequence length="326" mass="36002">MTKHPSPSATSVAHASAAPRVSIILHCRNHGKTLARCLDSLLAQSHPNIEIIAYDFASTDDTWQIVTDYQDRHPGIITVLRIRKDYFPDALVEHLQNARGKYVMRFHGNAVLHSDLIETCLRQIEAEADVALVRVRTMRLDEQGGQIPEMPLYDQSGTVSGDEHLVRLLMEAPSPFSNVCLFNTDILKLHGGHSNHYTELLLALKYRAGYLLDPWLLFIRPEADEEGDESIIDHYIRLYLDKRRIATHIAQCGTGCPEDACAASIIQLGRHLLHESGAARARGQDALSGRLAHLAATIAPAVGAEACFEAATSPADHSFTPRPKAD</sequence>
<dbReference type="AlphaFoldDB" id="A0A4S4B445"/>
<comment type="caution">
    <text evidence="2">The sequence shown here is derived from an EMBL/GenBank/DDBJ whole genome shotgun (WGS) entry which is preliminary data.</text>
</comment>
<protein>
    <submittedName>
        <fullName evidence="2">Glycosyltransferase family 2 protein</fullName>
    </submittedName>
</protein>
<proteinExistence type="predicted"/>
<evidence type="ECO:0000313" key="3">
    <source>
        <dbReference type="Proteomes" id="UP000308430"/>
    </source>
</evidence>
<keyword evidence="2" id="KW-0808">Transferase</keyword>
<dbReference type="Proteomes" id="UP000308430">
    <property type="component" value="Unassembled WGS sequence"/>
</dbReference>
<reference evidence="2 3" key="1">
    <citation type="submission" date="2019-04" db="EMBL/GenBank/DDBJ databases">
        <title>Azoarcus nasutitermitis sp. nov. isolated from termite nest.</title>
        <authorList>
            <person name="Lin S.-Y."/>
            <person name="Hameed A."/>
            <person name="Hsu Y.-H."/>
            <person name="Young C.-C."/>
        </authorList>
    </citation>
    <scope>NUCLEOTIDE SEQUENCE [LARGE SCALE GENOMIC DNA]</scope>
    <source>
        <strain evidence="2 3">CC-YHH838</strain>
    </source>
</reference>
<dbReference type="Pfam" id="PF00535">
    <property type="entry name" value="Glycos_transf_2"/>
    <property type="match status" value="1"/>
</dbReference>
<gene>
    <name evidence="2" type="ORF">E6C76_08980</name>
</gene>
<dbReference type="PANTHER" id="PTHR43685:SF2">
    <property type="entry name" value="GLYCOSYLTRANSFERASE 2-LIKE DOMAIN-CONTAINING PROTEIN"/>
    <property type="match status" value="1"/>
</dbReference>
<dbReference type="InterPro" id="IPR029044">
    <property type="entry name" value="Nucleotide-diphossugar_trans"/>
</dbReference>
<name>A0A4S4B445_9RHOO</name>
<dbReference type="CDD" id="cd00761">
    <property type="entry name" value="Glyco_tranf_GTA_type"/>
    <property type="match status" value="1"/>
</dbReference>
<evidence type="ECO:0000259" key="1">
    <source>
        <dbReference type="Pfam" id="PF00535"/>
    </source>
</evidence>
<dbReference type="InterPro" id="IPR050834">
    <property type="entry name" value="Glycosyltransf_2"/>
</dbReference>
<feature type="domain" description="Glycosyltransferase 2-like" evidence="1">
    <location>
        <begin position="22"/>
        <end position="136"/>
    </location>
</feature>
<dbReference type="PANTHER" id="PTHR43685">
    <property type="entry name" value="GLYCOSYLTRANSFERASE"/>
    <property type="match status" value="1"/>
</dbReference>
<accession>A0A4S4B445</accession>
<dbReference type="EMBL" id="SSOC01000003">
    <property type="protein sequence ID" value="THF65684.1"/>
    <property type="molecule type" value="Genomic_DNA"/>
</dbReference>
<organism evidence="2 3">
    <name type="scientific">Pseudothauera nasutitermitis</name>
    <dbReference type="NCBI Taxonomy" id="2565930"/>
    <lineage>
        <taxon>Bacteria</taxon>
        <taxon>Pseudomonadati</taxon>
        <taxon>Pseudomonadota</taxon>
        <taxon>Betaproteobacteria</taxon>
        <taxon>Rhodocyclales</taxon>
        <taxon>Zoogloeaceae</taxon>
        <taxon>Pseudothauera</taxon>
    </lineage>
</organism>
<dbReference type="GO" id="GO:0016740">
    <property type="term" value="F:transferase activity"/>
    <property type="evidence" value="ECO:0007669"/>
    <property type="project" value="UniProtKB-KW"/>
</dbReference>
<dbReference type="OrthoDB" id="9802649at2"/>
<dbReference type="Gene3D" id="3.90.550.10">
    <property type="entry name" value="Spore Coat Polysaccharide Biosynthesis Protein SpsA, Chain A"/>
    <property type="match status" value="1"/>
</dbReference>
<dbReference type="SUPFAM" id="SSF53448">
    <property type="entry name" value="Nucleotide-diphospho-sugar transferases"/>
    <property type="match status" value="1"/>
</dbReference>